<name>A0A9E7ZMY1_9HYPH</name>
<dbReference type="InterPro" id="IPR020904">
    <property type="entry name" value="Sc_DH/Rdtase_CS"/>
</dbReference>
<organism evidence="4">
    <name type="scientific">Bosea sp. NBC_00436</name>
    <dbReference type="NCBI Taxonomy" id="2969620"/>
    <lineage>
        <taxon>Bacteria</taxon>
        <taxon>Pseudomonadati</taxon>
        <taxon>Pseudomonadota</taxon>
        <taxon>Alphaproteobacteria</taxon>
        <taxon>Hyphomicrobiales</taxon>
        <taxon>Boseaceae</taxon>
        <taxon>Bosea</taxon>
    </lineage>
</organism>
<keyword evidence="2" id="KW-0560">Oxidoreductase</keyword>
<sequence length="247" mass="25558">MATPQDKPIALVTGGARGIGRAIVERLCADGFAVGILDREADIAAALVKQLDAQGHSVFFEPVDLADHDGLSALAERLPVAQALVNNAGIFENKPFFDLGASDFGRMMDVNVTALFLLSQAVARRMEKGGRIVNIASRTFLGARNHAHYVASKAAVVGLTRAMAMELLPRGIAVNAVAPGGVATEMVAKQSEEARAALLAQQPTGALAAPEDIANAVAFLASPRTNFIYGQVLLVDGGKSLGGGMGG</sequence>
<evidence type="ECO:0000256" key="2">
    <source>
        <dbReference type="ARBA" id="ARBA00023002"/>
    </source>
</evidence>
<dbReference type="InterPro" id="IPR036291">
    <property type="entry name" value="NAD(P)-bd_dom_sf"/>
</dbReference>
<evidence type="ECO:0000259" key="3">
    <source>
        <dbReference type="SMART" id="SM00822"/>
    </source>
</evidence>
<evidence type="ECO:0000313" key="4">
    <source>
        <dbReference type="EMBL" id="UZF88800.1"/>
    </source>
</evidence>
<dbReference type="PRINTS" id="PR00080">
    <property type="entry name" value="SDRFAMILY"/>
</dbReference>
<dbReference type="CDD" id="cd05233">
    <property type="entry name" value="SDR_c"/>
    <property type="match status" value="1"/>
</dbReference>
<feature type="domain" description="Ketoreductase" evidence="3">
    <location>
        <begin position="8"/>
        <end position="180"/>
    </location>
</feature>
<dbReference type="Pfam" id="PF13561">
    <property type="entry name" value="adh_short_C2"/>
    <property type="match status" value="1"/>
</dbReference>
<evidence type="ECO:0000256" key="1">
    <source>
        <dbReference type="ARBA" id="ARBA00006484"/>
    </source>
</evidence>
<dbReference type="InterPro" id="IPR002347">
    <property type="entry name" value="SDR_fam"/>
</dbReference>
<comment type="similarity">
    <text evidence="1">Belongs to the short-chain dehydrogenases/reductases (SDR) family.</text>
</comment>
<dbReference type="PROSITE" id="PS00061">
    <property type="entry name" value="ADH_SHORT"/>
    <property type="match status" value="1"/>
</dbReference>
<dbReference type="PANTHER" id="PTHR43639:SF1">
    <property type="entry name" value="SHORT-CHAIN DEHYDROGENASE_REDUCTASE FAMILY PROTEIN"/>
    <property type="match status" value="1"/>
</dbReference>
<dbReference type="Gene3D" id="3.40.50.720">
    <property type="entry name" value="NAD(P)-binding Rossmann-like Domain"/>
    <property type="match status" value="1"/>
</dbReference>
<accession>A0A9E7ZMY1</accession>
<dbReference type="AlphaFoldDB" id="A0A9E7ZMY1"/>
<dbReference type="FunFam" id="3.40.50.720:FF:000084">
    <property type="entry name" value="Short-chain dehydrogenase reductase"/>
    <property type="match status" value="1"/>
</dbReference>
<protein>
    <submittedName>
        <fullName evidence="4">SDR family oxidoreductase</fullName>
    </submittedName>
</protein>
<proteinExistence type="inferred from homology"/>
<dbReference type="GO" id="GO:0016491">
    <property type="term" value="F:oxidoreductase activity"/>
    <property type="evidence" value="ECO:0007669"/>
    <property type="project" value="UniProtKB-KW"/>
</dbReference>
<dbReference type="SMART" id="SM00822">
    <property type="entry name" value="PKS_KR"/>
    <property type="match status" value="1"/>
</dbReference>
<gene>
    <name evidence="4" type="ORF">NWE54_08430</name>
</gene>
<dbReference type="PRINTS" id="PR00081">
    <property type="entry name" value="GDHRDH"/>
</dbReference>
<dbReference type="SUPFAM" id="SSF51735">
    <property type="entry name" value="NAD(P)-binding Rossmann-fold domains"/>
    <property type="match status" value="1"/>
</dbReference>
<dbReference type="InterPro" id="IPR057326">
    <property type="entry name" value="KR_dom"/>
</dbReference>
<dbReference type="EMBL" id="CP102774">
    <property type="protein sequence ID" value="UZF88800.1"/>
    <property type="molecule type" value="Genomic_DNA"/>
</dbReference>
<reference evidence="4" key="1">
    <citation type="submission" date="2022-08" db="EMBL/GenBank/DDBJ databases">
        <title>Complete Genome Sequences of 2 Bosea sp. soil isolates.</title>
        <authorList>
            <person name="Alvarez Arevalo M."/>
            <person name="Sterndorff E.B."/>
            <person name="Faurdal D."/>
            <person name="Joergensen T.S."/>
            <person name="Weber T."/>
        </authorList>
    </citation>
    <scope>NUCLEOTIDE SEQUENCE</scope>
    <source>
        <strain evidence="4">NBC_00436</strain>
    </source>
</reference>
<dbReference type="PANTHER" id="PTHR43639">
    <property type="entry name" value="OXIDOREDUCTASE, SHORT-CHAIN DEHYDROGENASE/REDUCTASE FAMILY (AFU_ORTHOLOGUE AFUA_5G02870)"/>
    <property type="match status" value="1"/>
</dbReference>